<dbReference type="SUPFAM" id="SSF52047">
    <property type="entry name" value="RNI-like"/>
    <property type="match status" value="1"/>
</dbReference>
<protein>
    <recommendedName>
        <fullName evidence="3">Legume lectin domain-containing protein</fullName>
    </recommendedName>
</protein>
<dbReference type="Pfam" id="PF00400">
    <property type="entry name" value="WD40"/>
    <property type="match status" value="1"/>
</dbReference>
<dbReference type="SUPFAM" id="SSF49899">
    <property type="entry name" value="Concanavalin A-like lectins/glucanases"/>
    <property type="match status" value="1"/>
</dbReference>
<name>A0A8J5GYY1_ZINOF</name>
<dbReference type="InterPro" id="IPR001611">
    <property type="entry name" value="Leu-rich_rpt"/>
</dbReference>
<dbReference type="GO" id="GO:0030246">
    <property type="term" value="F:carbohydrate binding"/>
    <property type="evidence" value="ECO:0007669"/>
    <property type="project" value="UniProtKB-KW"/>
</dbReference>
<dbReference type="Proteomes" id="UP000734854">
    <property type="component" value="Unassembled WGS sequence"/>
</dbReference>
<dbReference type="SMART" id="SM00320">
    <property type="entry name" value="WD40"/>
    <property type="match status" value="3"/>
</dbReference>
<reference evidence="4 5" key="1">
    <citation type="submission" date="2020-08" db="EMBL/GenBank/DDBJ databases">
        <title>Plant Genome Project.</title>
        <authorList>
            <person name="Zhang R.-G."/>
        </authorList>
    </citation>
    <scope>NUCLEOTIDE SEQUENCE [LARGE SCALE GENOMIC DNA]</scope>
    <source>
        <tissue evidence="4">Rhizome</tissue>
    </source>
</reference>
<dbReference type="Gene3D" id="2.60.120.200">
    <property type="match status" value="1"/>
</dbReference>
<evidence type="ECO:0000313" key="5">
    <source>
        <dbReference type="Proteomes" id="UP000734854"/>
    </source>
</evidence>
<dbReference type="InterPro" id="IPR032675">
    <property type="entry name" value="LRR_dom_sf"/>
</dbReference>
<feature type="chain" id="PRO_5035291672" description="Legume lectin domain-containing protein" evidence="2">
    <location>
        <begin position="28"/>
        <end position="783"/>
    </location>
</feature>
<dbReference type="PANTHER" id="PTHR44083">
    <property type="entry name" value="TOPLESS-RELATED PROTEIN 1-RELATED"/>
    <property type="match status" value="1"/>
</dbReference>
<dbReference type="InterPro" id="IPR013320">
    <property type="entry name" value="ConA-like_dom_sf"/>
</dbReference>
<keyword evidence="2" id="KW-0732">Signal</keyword>
<dbReference type="InterPro" id="IPR001680">
    <property type="entry name" value="WD40_rpt"/>
</dbReference>
<feature type="signal peptide" evidence="2">
    <location>
        <begin position="1"/>
        <end position="27"/>
    </location>
</feature>
<dbReference type="InterPro" id="IPR027728">
    <property type="entry name" value="Topless_fam"/>
</dbReference>
<evidence type="ECO:0000313" key="4">
    <source>
        <dbReference type="EMBL" id="KAG6509734.1"/>
    </source>
</evidence>
<dbReference type="GO" id="GO:0006355">
    <property type="term" value="P:regulation of DNA-templated transcription"/>
    <property type="evidence" value="ECO:0007669"/>
    <property type="project" value="InterPro"/>
</dbReference>
<dbReference type="InterPro" id="IPR015943">
    <property type="entry name" value="WD40/YVTN_repeat-like_dom_sf"/>
</dbReference>
<dbReference type="InterPro" id="IPR001220">
    <property type="entry name" value="Legume_lectin_dom"/>
</dbReference>
<feature type="domain" description="Legume lectin" evidence="3">
    <location>
        <begin position="43"/>
        <end position="246"/>
    </location>
</feature>
<dbReference type="InterPro" id="IPR036322">
    <property type="entry name" value="WD40_repeat_dom_sf"/>
</dbReference>
<sequence length="783" mass="86827">MTTSSTASALILAIILLLVAPLSPGNCASTGEGNALFFSFGGSEKNRSFATEFALYGDAEMNSSEVRVTRAANESFGLMIYWKPVRFFVTKPGFSSSFSFSVSPGNGGGLAFFLSPVSVPLEPANGDWSRLSTSVVAVKFVTATSLVEVDVGGELLTKSSNLSDDGLLLILSRGEKLHSWIDYDGESKRIEVRLCQDKDPKEAAPSISHSIDLSYILWREASWVGLSSWSGNSSHGSSIYSWNFIEKSKLCTFTIPSRSFSYLQASLTNDATVSVNRCLWSPEGSILELQQHLEIDAHIGSVNDIAFSYPKKTLSIITCGDDKAIKVSKTMWLISQKIVQEELYVLNRFRCMMNRCGMLQLDRNSIHLKAMKPLFILVSLFLFVKFFFSTSTDGKIKAWSYEGLRSRVAYEAPGHWCTTMAYSADGTRLFSCGTSKYGDSHLVEWNETGTIKQTYNGFRKHSLGVVQFDITRNRFLVAGDEFQIKFWDMDNTDILTTTDANGGLPMVQSTTSVAPQLRQLPNGILMTNERSDNNPEEATACIALSKNDSYATSASGNFLFCITLKSLSIMSLSCSRCLGSWEKKNSRFIQAFTGCTSPLVGDIQIQFHSNQTHLLVVHERQIAIYNSKLDSLCWCLSDILKVNGCIQELQLNSSGIGDEGARVIADMLKENQTLRVLELNNNMIEYSGFAKKITLLDIGNNEIGPKGAFSIAEFVKKTKSLLRLNLYMNDIGDAVWLLTIVALCSVASLLKHKLSSKFTNLKYSRVEIDEVRFEWAECMLDYI</sequence>
<dbReference type="Pfam" id="PF00139">
    <property type="entry name" value="Lectin_legB"/>
    <property type="match status" value="1"/>
</dbReference>
<gene>
    <name evidence="4" type="ORF">ZIOFF_027739</name>
</gene>
<dbReference type="Pfam" id="PF13516">
    <property type="entry name" value="LRR_6"/>
    <property type="match status" value="2"/>
</dbReference>
<proteinExistence type="predicted"/>
<comment type="caution">
    <text evidence="4">The sequence shown here is derived from an EMBL/GenBank/DDBJ whole genome shotgun (WGS) entry which is preliminary data.</text>
</comment>
<organism evidence="4 5">
    <name type="scientific">Zingiber officinale</name>
    <name type="common">Ginger</name>
    <name type="synonym">Amomum zingiber</name>
    <dbReference type="NCBI Taxonomy" id="94328"/>
    <lineage>
        <taxon>Eukaryota</taxon>
        <taxon>Viridiplantae</taxon>
        <taxon>Streptophyta</taxon>
        <taxon>Embryophyta</taxon>
        <taxon>Tracheophyta</taxon>
        <taxon>Spermatophyta</taxon>
        <taxon>Magnoliopsida</taxon>
        <taxon>Liliopsida</taxon>
        <taxon>Zingiberales</taxon>
        <taxon>Zingiberaceae</taxon>
        <taxon>Zingiber</taxon>
    </lineage>
</organism>
<dbReference type="Gene3D" id="3.80.10.10">
    <property type="entry name" value="Ribonuclease Inhibitor"/>
    <property type="match status" value="2"/>
</dbReference>
<dbReference type="AlphaFoldDB" id="A0A8J5GYY1"/>
<dbReference type="EMBL" id="JACMSC010000008">
    <property type="protein sequence ID" value="KAG6509734.1"/>
    <property type="molecule type" value="Genomic_DNA"/>
</dbReference>
<dbReference type="Gene3D" id="2.130.10.10">
    <property type="entry name" value="YVTN repeat-like/Quinoprotein amine dehydrogenase"/>
    <property type="match status" value="1"/>
</dbReference>
<keyword evidence="1" id="KW-0430">Lectin</keyword>
<evidence type="ECO:0000259" key="3">
    <source>
        <dbReference type="Pfam" id="PF00139"/>
    </source>
</evidence>
<dbReference type="SMART" id="SM00368">
    <property type="entry name" value="LRR_RI"/>
    <property type="match status" value="3"/>
</dbReference>
<keyword evidence="5" id="KW-1185">Reference proteome</keyword>
<evidence type="ECO:0000256" key="2">
    <source>
        <dbReference type="SAM" id="SignalP"/>
    </source>
</evidence>
<dbReference type="SUPFAM" id="SSF50978">
    <property type="entry name" value="WD40 repeat-like"/>
    <property type="match status" value="2"/>
</dbReference>
<accession>A0A8J5GYY1</accession>
<evidence type="ECO:0000256" key="1">
    <source>
        <dbReference type="ARBA" id="ARBA00022734"/>
    </source>
</evidence>
<dbReference type="PANTHER" id="PTHR44083:SF5">
    <property type="entry name" value="PROTEIN TOPLESS-RELATED PROTEIN 2"/>
    <property type="match status" value="1"/>
</dbReference>